<protein>
    <recommendedName>
        <fullName evidence="3">Gamma carbonic anhydrase family protein</fullName>
    </recommendedName>
</protein>
<dbReference type="PANTHER" id="PTHR13061">
    <property type="entry name" value="DYNACTIN SUBUNIT P25"/>
    <property type="match status" value="1"/>
</dbReference>
<dbReference type="Gene3D" id="2.160.10.10">
    <property type="entry name" value="Hexapeptide repeat proteins"/>
    <property type="match status" value="1"/>
</dbReference>
<dbReference type="InterPro" id="IPR001451">
    <property type="entry name" value="Hexapep"/>
</dbReference>
<dbReference type="InterPro" id="IPR011004">
    <property type="entry name" value="Trimer_LpxA-like_sf"/>
</dbReference>
<accession>A0A1F4Q3Y9</accession>
<dbReference type="Proteomes" id="UP000178724">
    <property type="component" value="Unassembled WGS sequence"/>
</dbReference>
<dbReference type="Pfam" id="PF00132">
    <property type="entry name" value="Hexapep"/>
    <property type="match status" value="1"/>
</dbReference>
<organism evidence="1 2">
    <name type="scientific">candidate division WOR-1 bacterium RIFCSPHIGHO2_01_FULL_53_15</name>
    <dbReference type="NCBI Taxonomy" id="1802564"/>
    <lineage>
        <taxon>Bacteria</taxon>
        <taxon>Bacillati</taxon>
        <taxon>Saganbacteria</taxon>
    </lineage>
</organism>
<sequence>MGLRAKHLNITPKVHPTAFIAPGAQLVGAVTIGAGSSVWYNSVLRADINKITVGRNVNIQDGCLLHLEDDCGIKIEDNVTVGHGVILHACTIKKGALIGMGAIVLNGAVIGKGAVVAAGALVAPGTKVPKGVLVMGMPAKVVRKLKPAEIKKNLYWAKKYSELAREN</sequence>
<reference evidence="1 2" key="1">
    <citation type="journal article" date="2016" name="Nat. Commun.">
        <title>Thousands of microbial genomes shed light on interconnected biogeochemical processes in an aquifer system.</title>
        <authorList>
            <person name="Anantharaman K."/>
            <person name="Brown C.T."/>
            <person name="Hug L.A."/>
            <person name="Sharon I."/>
            <person name="Castelle C.J."/>
            <person name="Probst A.J."/>
            <person name="Thomas B.C."/>
            <person name="Singh A."/>
            <person name="Wilkins M.J."/>
            <person name="Karaoz U."/>
            <person name="Brodie E.L."/>
            <person name="Williams K.H."/>
            <person name="Hubbard S.S."/>
            <person name="Banfield J.F."/>
        </authorList>
    </citation>
    <scope>NUCLEOTIDE SEQUENCE [LARGE SCALE GENOMIC DNA]</scope>
</reference>
<evidence type="ECO:0000313" key="1">
    <source>
        <dbReference type="EMBL" id="OGB90644.1"/>
    </source>
</evidence>
<gene>
    <name evidence="1" type="ORF">A2625_04380</name>
</gene>
<comment type="caution">
    <text evidence="1">The sequence shown here is derived from an EMBL/GenBank/DDBJ whole genome shotgun (WGS) entry which is preliminary data.</text>
</comment>
<dbReference type="SUPFAM" id="SSF51161">
    <property type="entry name" value="Trimeric LpxA-like enzymes"/>
    <property type="match status" value="1"/>
</dbReference>
<evidence type="ECO:0008006" key="3">
    <source>
        <dbReference type="Google" id="ProtNLM"/>
    </source>
</evidence>
<dbReference type="InterPro" id="IPR047324">
    <property type="entry name" value="LbH_gamma_CA-like"/>
</dbReference>
<dbReference type="PANTHER" id="PTHR13061:SF29">
    <property type="entry name" value="GAMMA CARBONIC ANHYDRASE-LIKE 1, MITOCHONDRIAL-RELATED"/>
    <property type="match status" value="1"/>
</dbReference>
<dbReference type="InterPro" id="IPR050484">
    <property type="entry name" value="Transf_Hexapept/Carb_Anhydrase"/>
</dbReference>
<dbReference type="CDD" id="cd04645">
    <property type="entry name" value="LbH_gamma_CA_like"/>
    <property type="match status" value="1"/>
</dbReference>
<proteinExistence type="predicted"/>
<name>A0A1F4Q3Y9_UNCSA</name>
<evidence type="ECO:0000313" key="2">
    <source>
        <dbReference type="Proteomes" id="UP000178724"/>
    </source>
</evidence>
<dbReference type="AlphaFoldDB" id="A0A1F4Q3Y9"/>
<dbReference type="EMBL" id="METM01000006">
    <property type="protein sequence ID" value="OGB90644.1"/>
    <property type="molecule type" value="Genomic_DNA"/>
</dbReference>